<dbReference type="GO" id="GO:0006826">
    <property type="term" value="P:iron ion transport"/>
    <property type="evidence" value="ECO:0007669"/>
    <property type="project" value="UniProtKB-KW"/>
</dbReference>
<keyword evidence="16" id="KW-0675">Receptor</keyword>
<keyword evidence="7" id="KW-0406">Ion transport</keyword>
<dbReference type="InterPro" id="IPR000531">
    <property type="entry name" value="Beta-barrel_TonB"/>
</dbReference>
<evidence type="ECO:0000313" key="16">
    <source>
        <dbReference type="EMBL" id="MBB3047812.1"/>
    </source>
</evidence>
<dbReference type="SUPFAM" id="SSF56935">
    <property type="entry name" value="Porins"/>
    <property type="match status" value="1"/>
</dbReference>
<evidence type="ECO:0000256" key="9">
    <source>
        <dbReference type="ARBA" id="ARBA00023136"/>
    </source>
</evidence>
<comment type="subcellular location">
    <subcellularLocation>
        <location evidence="1 11">Cell outer membrane</location>
        <topology evidence="1 11">Multi-pass membrane protein</topology>
    </subcellularLocation>
</comment>
<keyword evidence="10 11" id="KW-0998">Cell outer membrane</keyword>
<evidence type="ECO:0000256" key="7">
    <source>
        <dbReference type="ARBA" id="ARBA00023065"/>
    </source>
</evidence>
<dbReference type="EMBL" id="JACHWY010000002">
    <property type="protein sequence ID" value="MBB3047812.1"/>
    <property type="molecule type" value="Genomic_DNA"/>
</dbReference>
<dbReference type="GO" id="GO:0009279">
    <property type="term" value="C:cell outer membrane"/>
    <property type="evidence" value="ECO:0007669"/>
    <property type="project" value="UniProtKB-SubCell"/>
</dbReference>
<dbReference type="PROSITE" id="PS52016">
    <property type="entry name" value="TONB_DEPENDENT_REC_3"/>
    <property type="match status" value="1"/>
</dbReference>
<dbReference type="InterPro" id="IPR036942">
    <property type="entry name" value="Beta-barrel_TonB_sf"/>
</dbReference>
<dbReference type="Gene3D" id="2.40.170.20">
    <property type="entry name" value="TonB-dependent receptor, beta-barrel domain"/>
    <property type="match status" value="1"/>
</dbReference>
<evidence type="ECO:0000256" key="13">
    <source>
        <dbReference type="SAM" id="SignalP"/>
    </source>
</evidence>
<evidence type="ECO:0000256" key="1">
    <source>
        <dbReference type="ARBA" id="ARBA00004571"/>
    </source>
</evidence>
<keyword evidence="5 11" id="KW-0812">Transmembrane</keyword>
<dbReference type="PANTHER" id="PTHR32552:SF81">
    <property type="entry name" value="TONB-DEPENDENT OUTER MEMBRANE RECEPTOR"/>
    <property type="match status" value="1"/>
</dbReference>
<evidence type="ECO:0000256" key="12">
    <source>
        <dbReference type="RuleBase" id="RU003357"/>
    </source>
</evidence>
<feature type="domain" description="TonB-dependent receptor plug" evidence="15">
    <location>
        <begin position="37"/>
        <end position="142"/>
    </location>
</feature>
<dbReference type="InterPro" id="IPR039426">
    <property type="entry name" value="TonB-dep_rcpt-like"/>
</dbReference>
<evidence type="ECO:0000256" key="6">
    <source>
        <dbReference type="ARBA" id="ARBA00023004"/>
    </source>
</evidence>
<keyword evidence="8 12" id="KW-0798">TonB box</keyword>
<keyword evidence="6" id="KW-0408">Iron</keyword>
<dbReference type="Proteomes" id="UP000537130">
    <property type="component" value="Unassembled WGS sequence"/>
</dbReference>
<evidence type="ECO:0000256" key="4">
    <source>
        <dbReference type="ARBA" id="ARBA00022496"/>
    </source>
</evidence>
<dbReference type="Pfam" id="PF00593">
    <property type="entry name" value="TonB_dep_Rec_b-barrel"/>
    <property type="match status" value="1"/>
</dbReference>
<keyword evidence="4" id="KW-0410">Iron transport</keyword>
<evidence type="ECO:0000259" key="15">
    <source>
        <dbReference type="Pfam" id="PF07715"/>
    </source>
</evidence>
<keyword evidence="3 11" id="KW-1134">Transmembrane beta strand</keyword>
<comment type="caution">
    <text evidence="16">The sequence shown here is derived from an EMBL/GenBank/DDBJ whole genome shotgun (WGS) entry which is preliminary data.</text>
</comment>
<comment type="similarity">
    <text evidence="11 12">Belongs to the TonB-dependent receptor family.</text>
</comment>
<dbReference type="InterPro" id="IPR012910">
    <property type="entry name" value="Plug_dom"/>
</dbReference>
<keyword evidence="2 11" id="KW-0813">Transport</keyword>
<accession>A0A7W4W5G1</accession>
<feature type="signal peptide" evidence="13">
    <location>
        <begin position="1"/>
        <end position="19"/>
    </location>
</feature>
<sequence length="751" mass="82109">MKKCLSLLALAVAAQGIYAKPVLEEVIVTAQKREESLQDVPISVVAVDAQMMRDANMEDMADIAVFTPNLSVYSHPPFTSLRVRGLGSPFDKGFEHSAGLFLDGVYVGRLAFLDAAFLDVQSVEILRGPQGTLFGKNTISGAISIRSVQPSQDLSASGSVSGGDENLKKYSLAGNLPLGDRLAVRAAFMSNERDGPVYNTTLDRDEGSTDAESSRIQVRWDALDWLDVTLAAAQTEQLFRLGSFQVMTASDDQFQLMQFYDPQVERDVTDHQSSQNFPSETEQDGSKLDLRFNASLWEHEFALIAARSEIEEGSRTDLDFSPIPLLFFFNGEDYEQDSVELRVVSPLGLFDGKLDYVAGIYAAESETAIQVIIDAAPDPAALANGLTATGGGLGAVTPLLGPAVGNEPGERLLINGFQEGSSRAIYGQASWHFSPEWTLTAGLRFSREEKTVDQTLKLFSGGTDADGPIFTQLVTAEEYRLIDKRVDRDVDPKLSLSWNPNDELTVYASAAEGFKGGGYSGSAVRAEITEVEPENSLTYESGVKTRLLEGSATLNFAVFYTEFEDLQLTIFEGNVSRISNAAGAISKGAELDAAFITDFGVSGNFSVAYLDARFTDYENGPCPAGEDPPCDLTDDHLSFAPFWKSSLSLNYQNQLFDWPLTWLVGFDVLFEDEKLLQPDQDPIDQQGAYTTYNVRARLADIDERWSLQAFLRNASDEHALDGSGDIPTLTGAHFGRAIAPRQLDITLRFDF</sequence>
<dbReference type="RefSeq" id="WP_183410570.1">
    <property type="nucleotide sequence ID" value="NZ_JACHWY010000002.1"/>
</dbReference>
<keyword evidence="13" id="KW-0732">Signal</keyword>
<evidence type="ECO:0000256" key="10">
    <source>
        <dbReference type="ARBA" id="ARBA00023237"/>
    </source>
</evidence>
<evidence type="ECO:0000256" key="3">
    <source>
        <dbReference type="ARBA" id="ARBA00022452"/>
    </source>
</evidence>
<name>A0A7W4W5G1_9GAMM</name>
<gene>
    <name evidence="16" type="ORF">FHR99_002078</name>
</gene>
<feature type="domain" description="TonB-dependent receptor-like beta-barrel" evidence="14">
    <location>
        <begin position="399"/>
        <end position="713"/>
    </location>
</feature>
<protein>
    <submittedName>
        <fullName evidence="16">Outer membrane receptor protein involved in Fe transport</fullName>
    </submittedName>
</protein>
<evidence type="ECO:0000256" key="8">
    <source>
        <dbReference type="ARBA" id="ARBA00023077"/>
    </source>
</evidence>
<evidence type="ECO:0000256" key="11">
    <source>
        <dbReference type="PROSITE-ProRule" id="PRU01360"/>
    </source>
</evidence>
<organism evidence="16 17">
    <name type="scientific">Litorivivens lipolytica</name>
    <dbReference type="NCBI Taxonomy" id="1524264"/>
    <lineage>
        <taxon>Bacteria</taxon>
        <taxon>Pseudomonadati</taxon>
        <taxon>Pseudomonadota</taxon>
        <taxon>Gammaproteobacteria</taxon>
        <taxon>Litorivivens</taxon>
    </lineage>
</organism>
<evidence type="ECO:0000256" key="2">
    <source>
        <dbReference type="ARBA" id="ARBA00022448"/>
    </source>
</evidence>
<proteinExistence type="inferred from homology"/>
<feature type="chain" id="PRO_5030551205" evidence="13">
    <location>
        <begin position="20"/>
        <end position="751"/>
    </location>
</feature>
<dbReference type="AlphaFoldDB" id="A0A7W4W5G1"/>
<dbReference type="PANTHER" id="PTHR32552">
    <property type="entry name" value="FERRICHROME IRON RECEPTOR-RELATED"/>
    <property type="match status" value="1"/>
</dbReference>
<keyword evidence="17" id="KW-1185">Reference proteome</keyword>
<evidence type="ECO:0000313" key="17">
    <source>
        <dbReference type="Proteomes" id="UP000537130"/>
    </source>
</evidence>
<evidence type="ECO:0000259" key="14">
    <source>
        <dbReference type="Pfam" id="PF00593"/>
    </source>
</evidence>
<reference evidence="16 17" key="1">
    <citation type="submission" date="2020-08" db="EMBL/GenBank/DDBJ databases">
        <title>Genomic Encyclopedia of Type Strains, Phase III (KMG-III): the genomes of soil and plant-associated and newly described type strains.</title>
        <authorList>
            <person name="Whitman W."/>
        </authorList>
    </citation>
    <scope>NUCLEOTIDE SEQUENCE [LARGE SCALE GENOMIC DNA]</scope>
    <source>
        <strain evidence="16 17">CECT 8654</strain>
    </source>
</reference>
<evidence type="ECO:0000256" key="5">
    <source>
        <dbReference type="ARBA" id="ARBA00022692"/>
    </source>
</evidence>
<keyword evidence="9 11" id="KW-0472">Membrane</keyword>
<dbReference type="Pfam" id="PF07715">
    <property type="entry name" value="Plug"/>
    <property type="match status" value="1"/>
</dbReference>